<evidence type="ECO:0000313" key="1">
    <source>
        <dbReference type="EMBL" id="KND91205.1"/>
    </source>
</evidence>
<protein>
    <submittedName>
        <fullName evidence="1">Uncharacterized protein</fullName>
    </submittedName>
</protein>
<sequence>MALSVEDYQPAIVHYDASWPPTFAQLKHRIVSALVVAHTGLTSEPGLSANAVIDIDLAVPGVDDEASYAPQLKPAGFQFLLRERQWHGHRLFGTREPVANLHVGEPDSPEAERHRICREWLARNEGDRELYARVKRVSAERSVAETVREYNGRKEFVIREIWRGRFESLGTSSDGL</sequence>
<reference evidence="1 2" key="1">
    <citation type="journal article" date="2015" name="BMC Genomics">
        <title>The genome of the truffle-parasite Tolypocladium ophioglossoides and the evolution of antifungal peptaibiotics.</title>
        <authorList>
            <person name="Quandt C.A."/>
            <person name="Bushley K.E."/>
            <person name="Spatafora J.W."/>
        </authorList>
    </citation>
    <scope>NUCLEOTIDE SEQUENCE [LARGE SCALE GENOMIC DNA]</scope>
    <source>
        <strain evidence="1 2">CBS 100239</strain>
    </source>
</reference>
<name>A0A0L0NBR5_TOLOC</name>
<keyword evidence="2" id="KW-1185">Reference proteome</keyword>
<dbReference type="InterPro" id="IPR007344">
    <property type="entry name" value="GrpB/CoaE"/>
</dbReference>
<comment type="caution">
    <text evidence="1">The sequence shown here is derived from an EMBL/GenBank/DDBJ whole genome shotgun (WGS) entry which is preliminary data.</text>
</comment>
<evidence type="ECO:0000313" key="2">
    <source>
        <dbReference type="Proteomes" id="UP000036947"/>
    </source>
</evidence>
<dbReference type="Gene3D" id="3.30.460.10">
    <property type="entry name" value="Beta Polymerase, domain 2"/>
    <property type="match status" value="1"/>
</dbReference>
<dbReference type="Proteomes" id="UP000036947">
    <property type="component" value="Unassembled WGS sequence"/>
</dbReference>
<dbReference type="SUPFAM" id="SSF81301">
    <property type="entry name" value="Nucleotidyltransferase"/>
    <property type="match status" value="1"/>
</dbReference>
<organism evidence="1 2">
    <name type="scientific">Tolypocladium ophioglossoides (strain CBS 100239)</name>
    <name type="common">Snaketongue truffleclub</name>
    <name type="synonym">Elaphocordyceps ophioglossoides</name>
    <dbReference type="NCBI Taxonomy" id="1163406"/>
    <lineage>
        <taxon>Eukaryota</taxon>
        <taxon>Fungi</taxon>
        <taxon>Dikarya</taxon>
        <taxon>Ascomycota</taxon>
        <taxon>Pezizomycotina</taxon>
        <taxon>Sordariomycetes</taxon>
        <taxon>Hypocreomycetidae</taxon>
        <taxon>Hypocreales</taxon>
        <taxon>Ophiocordycipitaceae</taxon>
        <taxon>Tolypocladium</taxon>
    </lineage>
</organism>
<dbReference type="AlphaFoldDB" id="A0A0L0NBR5"/>
<accession>A0A0L0NBR5</accession>
<dbReference type="InterPro" id="IPR043519">
    <property type="entry name" value="NT_sf"/>
</dbReference>
<dbReference type="EMBL" id="LFRF01000009">
    <property type="protein sequence ID" value="KND91205.1"/>
    <property type="molecule type" value="Genomic_DNA"/>
</dbReference>
<dbReference type="PANTHER" id="PTHR34822">
    <property type="entry name" value="GRPB DOMAIN PROTEIN (AFU_ORTHOLOGUE AFUA_1G01530)"/>
    <property type="match status" value="1"/>
</dbReference>
<dbReference type="Pfam" id="PF04229">
    <property type="entry name" value="GrpB"/>
    <property type="match status" value="1"/>
</dbReference>
<gene>
    <name evidence="1" type="ORF">TOPH_03969</name>
</gene>
<proteinExistence type="predicted"/>
<dbReference type="OrthoDB" id="630895at2759"/>
<dbReference type="PANTHER" id="PTHR34822:SF1">
    <property type="entry name" value="GRPB FAMILY PROTEIN"/>
    <property type="match status" value="1"/>
</dbReference>